<dbReference type="Pfam" id="PF08310">
    <property type="entry name" value="LGFP"/>
    <property type="match status" value="4"/>
</dbReference>
<dbReference type="STRING" id="1379680.GCA_001612615_00654"/>
<evidence type="ECO:0000313" key="3">
    <source>
        <dbReference type="Proteomes" id="UP000219565"/>
    </source>
</evidence>
<gene>
    <name evidence="2" type="ORF">SAMN04244553_0374</name>
</gene>
<feature type="signal peptide" evidence="1">
    <location>
        <begin position="1"/>
        <end position="34"/>
    </location>
</feature>
<dbReference type="RefSeq" id="WP_067778886.1">
    <property type="nucleotide sequence ID" value="NZ_JAMTCW010000001.1"/>
</dbReference>
<keyword evidence="3" id="KW-1185">Reference proteome</keyword>
<evidence type="ECO:0000256" key="1">
    <source>
        <dbReference type="SAM" id="SignalP"/>
    </source>
</evidence>
<dbReference type="PROSITE" id="PS51318">
    <property type="entry name" value="TAT"/>
    <property type="match status" value="1"/>
</dbReference>
<dbReference type="InterPro" id="IPR006311">
    <property type="entry name" value="TAT_signal"/>
</dbReference>
<evidence type="ECO:0000313" key="2">
    <source>
        <dbReference type="EMBL" id="SNY74916.1"/>
    </source>
</evidence>
<dbReference type="InterPro" id="IPR013207">
    <property type="entry name" value="LGFP"/>
</dbReference>
<protein>
    <submittedName>
        <fullName evidence="2">LGFP repeat-containing protein</fullName>
    </submittedName>
</protein>
<dbReference type="OrthoDB" id="514320at2"/>
<feature type="chain" id="PRO_5038420070" evidence="1">
    <location>
        <begin position="35"/>
        <end position="249"/>
    </location>
</feature>
<accession>A0A285KU41</accession>
<dbReference type="Proteomes" id="UP000219565">
    <property type="component" value="Unassembled WGS sequence"/>
</dbReference>
<organism evidence="2 3">
    <name type="scientific">Nocardia amikacinitolerans</name>
    <dbReference type="NCBI Taxonomy" id="756689"/>
    <lineage>
        <taxon>Bacteria</taxon>
        <taxon>Bacillati</taxon>
        <taxon>Actinomycetota</taxon>
        <taxon>Actinomycetes</taxon>
        <taxon>Mycobacteriales</taxon>
        <taxon>Nocardiaceae</taxon>
        <taxon>Nocardia</taxon>
    </lineage>
</organism>
<reference evidence="2 3" key="1">
    <citation type="submission" date="2017-09" db="EMBL/GenBank/DDBJ databases">
        <authorList>
            <person name="Ehlers B."/>
            <person name="Leendertz F.H."/>
        </authorList>
    </citation>
    <scope>NUCLEOTIDE SEQUENCE [LARGE SCALE GENOMIC DNA]</scope>
    <source>
        <strain evidence="2 3">DSM 45537</strain>
    </source>
</reference>
<dbReference type="EMBL" id="OBEG01000001">
    <property type="protein sequence ID" value="SNY74916.1"/>
    <property type="molecule type" value="Genomic_DNA"/>
</dbReference>
<proteinExistence type="predicted"/>
<keyword evidence="1" id="KW-0732">Signal</keyword>
<sequence>MARQRRTTRPSASRRGALVTTALAVALTAGIGTAAARPVGAFDVGGAIEVEYDRAGGPAVLGDPVTPELDAGRGGRYQAFERNAAIYWHPEVGAHQVGGSIRAKWGALGWENGTLGYPVTGELATPGGQGRFNHFQGGSIYWSLGTDSHQVGGAIRDRWGALGWEGGALGFPITDEATSAGNGRYNLFTGGAVYWSPRTGAHAVWGAIRDDWVRAGAENGRYGYPTGEEYDYEGGKAQDFQGGRITWLP</sequence>
<name>A0A285KU41_9NOCA</name>
<dbReference type="AlphaFoldDB" id="A0A285KU41"/>